<sequence length="696" mass="76274">MAQQNAQSNPISEIFLAVFVIILILILLIEMPNWVINFSISLNITLGIVLLMISLYVQKPLELAAFPSIILIGTMFRLVLSIASTRLILAKGDAGEVVHAFGSFVTGGNMVVGGVIFLIITVVQFMVITKGAERIAEVSARFALDAMPGKQMTIDADFNAGLISPEEAVKRREDLQRESSLFGSMDGAMKFVKGDTIAGIIIVVINIVGGLIIGIVMNGMPAADAVSKYTILTIGDGLASQVPSLLMSISAGIVMTRSTATGSSLGIDLANQILAKPQSLFFACGFLLLIAITGPITGLPWLPFLMFTIIIALAGFSVLVNADVQAQLGQLDAVKQNMQDLVNPNKMYERLGVDVLSLQVGSGLLIIADPDQDGQLLAKIAALRQRVTDELGYIIPNIRIMDSSAIADNEYLIAIRSNTVATGMVYPGKYMVIADQWEALGKKLPENAIVSVDPTYQSQAYWLDPQYIDKKDKITAVDSVDVIVTHLQECVRKYVDEVMTKTDVLKLMELVKSQDPTLVNDLVPTIISTSDLRKIFVNLIREKVSIKDIIFIFERLCDYARFSKEPDILSERLRAALGRQICLAHCNKEKVLYALTLSSEWEKTLDDSCQRTELGTMFLLNPMQVQELIESTANTLMRAHQAVGTQPVILCSPRIRLPLYQMLERHIPTIVVISYSELITDIRVEAIDTIGESSYA</sequence>
<reference evidence="8" key="2">
    <citation type="journal article" date="2021" name="PeerJ">
        <title>Extensive microbial diversity within the chicken gut microbiome revealed by metagenomics and culture.</title>
        <authorList>
            <person name="Gilroy R."/>
            <person name="Ravi A."/>
            <person name="Getino M."/>
            <person name="Pursley I."/>
            <person name="Horton D.L."/>
            <person name="Alikhan N.F."/>
            <person name="Baker D."/>
            <person name="Gharbi K."/>
            <person name="Hall N."/>
            <person name="Watson M."/>
            <person name="Adriaenssens E.M."/>
            <person name="Foster-Nyarko E."/>
            <person name="Jarju S."/>
            <person name="Secka A."/>
            <person name="Antonio M."/>
            <person name="Oren A."/>
            <person name="Chaudhuri R.R."/>
            <person name="La Ragione R."/>
            <person name="Hildebrand F."/>
            <person name="Pallen M.J."/>
        </authorList>
    </citation>
    <scope>NUCLEOTIDE SEQUENCE</scope>
    <source>
        <strain evidence="8">CHK152-2871</strain>
    </source>
</reference>
<feature type="transmembrane region" description="Helical" evidence="7">
    <location>
        <begin position="101"/>
        <end position="127"/>
    </location>
</feature>
<dbReference type="InterPro" id="IPR042194">
    <property type="entry name" value="FHIPEP_1"/>
</dbReference>
<feature type="transmembrane region" description="Helical" evidence="7">
    <location>
        <begin position="279"/>
        <end position="298"/>
    </location>
</feature>
<gene>
    <name evidence="8" type="ORF">IAA86_05145</name>
</gene>
<keyword evidence="3" id="KW-1003">Cell membrane</keyword>
<dbReference type="Gene3D" id="3.40.30.60">
    <property type="entry name" value="FHIPEP family, domain 1"/>
    <property type="match status" value="1"/>
</dbReference>
<feature type="transmembrane region" description="Helical" evidence="7">
    <location>
        <begin position="69"/>
        <end position="89"/>
    </location>
</feature>
<dbReference type="PANTHER" id="PTHR30161:SF1">
    <property type="entry name" value="FLAGELLAR BIOSYNTHESIS PROTEIN FLHA-RELATED"/>
    <property type="match status" value="1"/>
</dbReference>
<evidence type="ECO:0000256" key="6">
    <source>
        <dbReference type="ARBA" id="ARBA00023136"/>
    </source>
</evidence>
<feature type="transmembrane region" description="Helical" evidence="7">
    <location>
        <begin position="197"/>
        <end position="218"/>
    </location>
</feature>
<keyword evidence="5 7" id="KW-1133">Transmembrane helix</keyword>
<keyword evidence="4 7" id="KW-0812">Transmembrane</keyword>
<dbReference type="Gene3D" id="1.10.8.540">
    <property type="entry name" value="FHIPEP family, domain 3"/>
    <property type="match status" value="1"/>
</dbReference>
<proteinExistence type="inferred from homology"/>
<dbReference type="PRINTS" id="PR00949">
    <property type="entry name" value="TYPE3IMAPROT"/>
</dbReference>
<dbReference type="EMBL" id="DVJQ01000043">
    <property type="protein sequence ID" value="HIS74386.1"/>
    <property type="molecule type" value="Genomic_DNA"/>
</dbReference>
<evidence type="ECO:0000256" key="7">
    <source>
        <dbReference type="SAM" id="Phobius"/>
    </source>
</evidence>
<evidence type="ECO:0000256" key="4">
    <source>
        <dbReference type="ARBA" id="ARBA00022692"/>
    </source>
</evidence>
<evidence type="ECO:0000256" key="5">
    <source>
        <dbReference type="ARBA" id="ARBA00022989"/>
    </source>
</evidence>
<protein>
    <submittedName>
        <fullName evidence="8">FHIPEP family type III secretion protein</fullName>
    </submittedName>
</protein>
<dbReference type="AlphaFoldDB" id="A0A9D1FIB9"/>
<dbReference type="Pfam" id="PF00771">
    <property type="entry name" value="FHIPEP"/>
    <property type="match status" value="1"/>
</dbReference>
<dbReference type="Gene3D" id="3.40.50.12790">
    <property type="entry name" value="FHIPEP family, domain 4"/>
    <property type="match status" value="1"/>
</dbReference>
<evidence type="ECO:0000313" key="8">
    <source>
        <dbReference type="EMBL" id="HIS74386.1"/>
    </source>
</evidence>
<evidence type="ECO:0000256" key="3">
    <source>
        <dbReference type="ARBA" id="ARBA00022475"/>
    </source>
</evidence>
<comment type="similarity">
    <text evidence="2">Belongs to the FHIPEP (flagella/HR/invasion proteins export pore) family.</text>
</comment>
<feature type="transmembrane region" description="Helical" evidence="7">
    <location>
        <begin position="35"/>
        <end position="57"/>
    </location>
</feature>
<feature type="transmembrane region" description="Helical" evidence="7">
    <location>
        <begin position="12"/>
        <end position="29"/>
    </location>
</feature>
<dbReference type="GO" id="GO:0044780">
    <property type="term" value="P:bacterial-type flagellum assembly"/>
    <property type="evidence" value="ECO:0007669"/>
    <property type="project" value="TreeGrafter"/>
</dbReference>
<dbReference type="GO" id="GO:0009306">
    <property type="term" value="P:protein secretion"/>
    <property type="evidence" value="ECO:0007669"/>
    <property type="project" value="InterPro"/>
</dbReference>
<feature type="transmembrane region" description="Helical" evidence="7">
    <location>
        <begin position="238"/>
        <end position="258"/>
    </location>
</feature>
<evidence type="ECO:0000256" key="2">
    <source>
        <dbReference type="ARBA" id="ARBA00008835"/>
    </source>
</evidence>
<comment type="caution">
    <text evidence="8">The sequence shown here is derived from an EMBL/GenBank/DDBJ whole genome shotgun (WGS) entry which is preliminary data.</text>
</comment>
<dbReference type="InterPro" id="IPR001712">
    <property type="entry name" value="T3SS_FHIPEP"/>
</dbReference>
<accession>A0A9D1FIB9</accession>
<evidence type="ECO:0000313" key="9">
    <source>
        <dbReference type="Proteomes" id="UP000886865"/>
    </source>
</evidence>
<dbReference type="PIRSF" id="PIRSF005419">
    <property type="entry name" value="FlhA"/>
    <property type="match status" value="1"/>
</dbReference>
<dbReference type="Proteomes" id="UP000886865">
    <property type="component" value="Unassembled WGS sequence"/>
</dbReference>
<keyword evidence="6 7" id="KW-0472">Membrane</keyword>
<name>A0A9D1FIB9_9BACT</name>
<evidence type="ECO:0000256" key="1">
    <source>
        <dbReference type="ARBA" id="ARBA00004651"/>
    </source>
</evidence>
<dbReference type="GO" id="GO:0005886">
    <property type="term" value="C:plasma membrane"/>
    <property type="evidence" value="ECO:0007669"/>
    <property type="project" value="UniProtKB-SubCell"/>
</dbReference>
<organism evidence="8 9">
    <name type="scientific">Candidatus Galligastranaerophilus intestinavium</name>
    <dbReference type="NCBI Taxonomy" id="2840836"/>
    <lineage>
        <taxon>Bacteria</taxon>
        <taxon>Candidatus Galligastranaerophilus</taxon>
    </lineage>
</organism>
<dbReference type="InterPro" id="IPR042193">
    <property type="entry name" value="FHIPEP_3"/>
</dbReference>
<dbReference type="PANTHER" id="PTHR30161">
    <property type="entry name" value="FLAGELLAR EXPORT PROTEIN, MEMBRANE FLHA SUBUNIT-RELATED"/>
    <property type="match status" value="1"/>
</dbReference>
<reference evidence="8" key="1">
    <citation type="submission" date="2020-10" db="EMBL/GenBank/DDBJ databases">
        <authorList>
            <person name="Gilroy R."/>
        </authorList>
    </citation>
    <scope>NUCLEOTIDE SEQUENCE</scope>
    <source>
        <strain evidence="8">CHK152-2871</strain>
    </source>
</reference>
<dbReference type="InterPro" id="IPR042196">
    <property type="entry name" value="FHIPEP_4"/>
</dbReference>
<comment type="subcellular location">
    <subcellularLocation>
        <location evidence="1">Cell membrane</location>
        <topology evidence="1">Multi-pass membrane protein</topology>
    </subcellularLocation>
</comment>